<dbReference type="GO" id="GO:0006412">
    <property type="term" value="P:translation"/>
    <property type="evidence" value="ECO:0007669"/>
    <property type="project" value="InterPro"/>
</dbReference>
<feature type="region of interest" description="Disordered" evidence="4">
    <location>
        <begin position="44"/>
        <end position="82"/>
    </location>
</feature>
<gene>
    <name evidence="6" type="primary">TPHA0A00600</name>
    <name evidence="6" type="ordered locus">TPHA_0A00600</name>
</gene>
<dbReference type="Gene3D" id="3.100.10.10">
    <property type="match status" value="1"/>
</dbReference>
<dbReference type="GeneID" id="11532466"/>
<dbReference type="Proteomes" id="UP000005666">
    <property type="component" value="Chromosome 1"/>
</dbReference>
<dbReference type="HAMAP" id="MF_01341">
    <property type="entry name" value="Ribosomal_uL15"/>
    <property type="match status" value="1"/>
</dbReference>
<dbReference type="eggNOG" id="KOG0846">
    <property type="taxonomic scope" value="Eukaryota"/>
</dbReference>
<dbReference type="GO" id="GO:0003735">
    <property type="term" value="F:structural constituent of ribosome"/>
    <property type="evidence" value="ECO:0007669"/>
    <property type="project" value="EnsemblFungi"/>
</dbReference>
<feature type="domain" description="Large ribosomal subunit protein uL15/eL18" evidence="5">
    <location>
        <begin position="111"/>
        <end position="190"/>
    </location>
</feature>
<keyword evidence="2" id="KW-0689">Ribosomal protein</keyword>
<evidence type="ECO:0000259" key="5">
    <source>
        <dbReference type="Pfam" id="PF00828"/>
    </source>
</evidence>
<protein>
    <recommendedName>
        <fullName evidence="5">Large ribosomal subunit protein uL15/eL18 domain-containing protein</fullName>
    </recommendedName>
</protein>
<dbReference type="KEGG" id="tpf:TPHA_0A00600"/>
<keyword evidence="3" id="KW-0687">Ribonucleoprotein</keyword>
<dbReference type="AlphaFoldDB" id="G8BML7"/>
<dbReference type="InterPro" id="IPR005749">
    <property type="entry name" value="Ribosomal_uL15_bac-type"/>
</dbReference>
<dbReference type="InterPro" id="IPR021131">
    <property type="entry name" value="Ribosomal_uL15/eL18"/>
</dbReference>
<evidence type="ECO:0000256" key="1">
    <source>
        <dbReference type="ARBA" id="ARBA00007320"/>
    </source>
</evidence>
<evidence type="ECO:0000313" key="7">
    <source>
        <dbReference type="Proteomes" id="UP000005666"/>
    </source>
</evidence>
<dbReference type="GO" id="GO:0005762">
    <property type="term" value="C:mitochondrial large ribosomal subunit"/>
    <property type="evidence" value="ECO:0007669"/>
    <property type="project" value="EnsemblFungi"/>
</dbReference>
<evidence type="ECO:0000256" key="4">
    <source>
        <dbReference type="SAM" id="MobiDB-lite"/>
    </source>
</evidence>
<name>G8BML7_TETPH</name>
<accession>G8BML7</accession>
<dbReference type="InterPro" id="IPR036227">
    <property type="entry name" value="Ribosomal_uL15/eL18_sf"/>
</dbReference>
<evidence type="ECO:0000256" key="3">
    <source>
        <dbReference type="ARBA" id="ARBA00023274"/>
    </source>
</evidence>
<dbReference type="STRING" id="1071381.G8BML7"/>
<dbReference type="FunFam" id="3.100.10.10:FF:000017">
    <property type="entry name" value="Mrpl10p"/>
    <property type="match status" value="1"/>
</dbReference>
<dbReference type="OrthoDB" id="361383at2759"/>
<comment type="similarity">
    <text evidence="1">Belongs to the universal ribosomal protein uL15 family.</text>
</comment>
<sequence length="303" mass="33947">MLSLSSINGLLLRRNCISISQMNSNELLKTLALTRRYSLLGNLKPTEGSTKKYKRVGRGPSSGKGKTSARGQKGQKARSSVKPWFEGGQTPIYKLFPKVGFINVHATPMNELNLEKIQRFHNEGRLLLNEDNVLDMKTMKDIGLVTGVIKHGVKILTGRTVEYNLPIKIEASRASEKAIEAIEKAGGEFTAKYFNKLGLRAHLSPDWFLEKRGRLPLPARPIKRKDIDYYTKESSRSYLIKEDHPFYQDILNARSSQGSKSSRMVKGAKKSALEIQLEKLSSEATSNVSSFDSKVITLEDMQS</sequence>
<evidence type="ECO:0000256" key="2">
    <source>
        <dbReference type="ARBA" id="ARBA00022980"/>
    </source>
</evidence>
<dbReference type="PANTHER" id="PTHR12934">
    <property type="entry name" value="50S RIBOSOMAL PROTEIN L15"/>
    <property type="match status" value="1"/>
</dbReference>
<organism evidence="6 7">
    <name type="scientific">Tetrapisispora phaffii (strain ATCC 24235 / CBS 4417 / NBRC 1672 / NRRL Y-8282 / UCD 70-5)</name>
    <name type="common">Yeast</name>
    <name type="synonym">Fabospora phaffii</name>
    <dbReference type="NCBI Taxonomy" id="1071381"/>
    <lineage>
        <taxon>Eukaryota</taxon>
        <taxon>Fungi</taxon>
        <taxon>Dikarya</taxon>
        <taxon>Ascomycota</taxon>
        <taxon>Saccharomycotina</taxon>
        <taxon>Saccharomycetes</taxon>
        <taxon>Saccharomycetales</taxon>
        <taxon>Saccharomycetaceae</taxon>
        <taxon>Tetrapisispora</taxon>
    </lineage>
</organism>
<dbReference type="NCBIfam" id="TIGR01071">
    <property type="entry name" value="rplO_bact"/>
    <property type="match status" value="1"/>
</dbReference>
<reference evidence="6 7" key="1">
    <citation type="journal article" date="2011" name="Proc. Natl. Acad. Sci. U.S.A.">
        <title>Evolutionary erosion of yeast sex chromosomes by mating-type switching accidents.</title>
        <authorList>
            <person name="Gordon J.L."/>
            <person name="Armisen D."/>
            <person name="Proux-Wera E."/>
            <person name="Oheigeartaigh S.S."/>
            <person name="Byrne K.P."/>
            <person name="Wolfe K.H."/>
        </authorList>
    </citation>
    <scope>NUCLEOTIDE SEQUENCE [LARGE SCALE GENOMIC DNA]</scope>
    <source>
        <strain evidence="7">ATCC 24235 / CBS 4417 / NBRC 1672 / NRRL Y-8282 / UCD 70-5</strain>
    </source>
</reference>
<dbReference type="SUPFAM" id="SSF52080">
    <property type="entry name" value="Ribosomal proteins L15p and L18e"/>
    <property type="match status" value="1"/>
</dbReference>
<dbReference type="OMA" id="EPGWLVN"/>
<dbReference type="Pfam" id="PF00828">
    <property type="entry name" value="Ribosomal_L27A"/>
    <property type="match status" value="1"/>
</dbReference>
<dbReference type="HOGENOM" id="CLU_055188_5_1_1"/>
<dbReference type="InterPro" id="IPR030878">
    <property type="entry name" value="Ribosomal_uL15"/>
</dbReference>
<dbReference type="PANTHER" id="PTHR12934:SF11">
    <property type="entry name" value="LARGE RIBOSOMAL SUBUNIT PROTEIN UL15M"/>
    <property type="match status" value="1"/>
</dbReference>
<keyword evidence="7" id="KW-1185">Reference proteome</keyword>
<dbReference type="EMBL" id="HE612856">
    <property type="protein sequence ID" value="CCE61145.1"/>
    <property type="molecule type" value="Genomic_DNA"/>
</dbReference>
<evidence type="ECO:0000313" key="6">
    <source>
        <dbReference type="EMBL" id="CCE61145.1"/>
    </source>
</evidence>
<dbReference type="RefSeq" id="XP_003683579.1">
    <property type="nucleotide sequence ID" value="XM_003683531.1"/>
</dbReference>
<proteinExistence type="inferred from homology"/>